<evidence type="ECO:0000313" key="3">
    <source>
        <dbReference type="EMBL" id="KAG3229107.1"/>
    </source>
</evidence>
<name>A0A8T1IWK2_9STRA</name>
<sequence length="533" mass="58501">MNSGLERVIDVLQHWYHFGGGFALVAIIVSGQSGCGALLYHVHSSIVTMTKRGKKKIGKKHDEVPQDEERGGKTVVATEQPAWASRQGLTGHTVDLSFFRSSAQLYGELHQRLSRVSGEGYTEESVSQTGRQILRALDELAHAVDPRYESKSPCPFVMLLSMLLPTLRKYLAWTQATRSLWGSNFIVLRHQSITSEATVYRGEADTVLWAMLAQHNILTRFALQTAHILHLIDCSEGVDHDDAYPKRTIHQSKAHQPTSQASSASSYSSVTSTPRDPMDSSRVHTLRASSDKPVSIPQIYRISVELANVDAECKIHLAKLTESLVEVVEMIAKHMCAATASKDAGKARISAREFIERLVQHLLEPMGQRMLAKPSAAFIDLFPQLLEQCITVTIDKFARSNENRNELQAAPFEAGVMHLRTWSFKLEIEYNTLLRSLSNSSNNTDSNTDTGASDTGTLSIAYTPNKRLDLMGLGGFKRLETTLSSWLNAASSTPAGSDLGSGTSARSWGVTSLAGGLRSTLVRTFSGRTGSPM</sequence>
<feature type="region of interest" description="Disordered" evidence="1">
    <location>
        <begin position="439"/>
        <end position="458"/>
    </location>
</feature>
<dbReference type="Proteomes" id="UP000760860">
    <property type="component" value="Unassembled WGS sequence"/>
</dbReference>
<gene>
    <name evidence="3" type="ORF">PC129_g370</name>
</gene>
<keyword evidence="2" id="KW-0812">Transmembrane</keyword>
<dbReference type="VEuPathDB" id="FungiDB:PC110_g903"/>
<comment type="caution">
    <text evidence="3">The sequence shown here is derived from an EMBL/GenBank/DDBJ whole genome shotgun (WGS) entry which is preliminary data.</text>
</comment>
<feature type="transmembrane region" description="Helical" evidence="2">
    <location>
        <begin position="20"/>
        <end position="42"/>
    </location>
</feature>
<accession>A0A8T1IWK2</accession>
<keyword evidence="2" id="KW-1133">Transmembrane helix</keyword>
<evidence type="ECO:0000313" key="4">
    <source>
        <dbReference type="Proteomes" id="UP000760860"/>
    </source>
</evidence>
<keyword evidence="2" id="KW-0472">Membrane</keyword>
<reference evidence="3" key="1">
    <citation type="submission" date="2018-05" db="EMBL/GenBank/DDBJ databases">
        <title>Effector identification in a new, highly contiguous assembly of the strawberry crown rot pathogen Phytophthora cactorum.</title>
        <authorList>
            <person name="Armitage A.D."/>
            <person name="Nellist C.F."/>
            <person name="Bates H."/>
            <person name="Vickerstaff R.J."/>
            <person name="Harrison R.J."/>
        </authorList>
    </citation>
    <scope>NUCLEOTIDE SEQUENCE</scope>
    <source>
        <strain evidence="3">P421</strain>
    </source>
</reference>
<evidence type="ECO:0000256" key="2">
    <source>
        <dbReference type="SAM" id="Phobius"/>
    </source>
</evidence>
<organism evidence="3 4">
    <name type="scientific">Phytophthora cactorum</name>
    <dbReference type="NCBI Taxonomy" id="29920"/>
    <lineage>
        <taxon>Eukaryota</taxon>
        <taxon>Sar</taxon>
        <taxon>Stramenopiles</taxon>
        <taxon>Oomycota</taxon>
        <taxon>Peronosporomycetes</taxon>
        <taxon>Peronosporales</taxon>
        <taxon>Peronosporaceae</taxon>
        <taxon>Phytophthora</taxon>
    </lineage>
</organism>
<feature type="compositionally biased region" description="Low complexity" evidence="1">
    <location>
        <begin position="258"/>
        <end position="273"/>
    </location>
</feature>
<proteinExistence type="predicted"/>
<dbReference type="AlphaFoldDB" id="A0A8T1IWK2"/>
<evidence type="ECO:0000256" key="1">
    <source>
        <dbReference type="SAM" id="MobiDB-lite"/>
    </source>
</evidence>
<protein>
    <submittedName>
        <fullName evidence="3">Uncharacterized protein</fullName>
    </submittedName>
</protein>
<feature type="region of interest" description="Disordered" evidence="1">
    <location>
        <begin position="249"/>
        <end position="289"/>
    </location>
</feature>
<feature type="compositionally biased region" description="Low complexity" evidence="1">
    <location>
        <begin position="439"/>
        <end position="457"/>
    </location>
</feature>
<dbReference type="EMBL" id="RCMV01000005">
    <property type="protein sequence ID" value="KAG3229107.1"/>
    <property type="molecule type" value="Genomic_DNA"/>
</dbReference>